<evidence type="ECO:0000313" key="1">
    <source>
        <dbReference type="EMBL" id="MDA3626946.1"/>
    </source>
</evidence>
<reference evidence="1 2" key="1">
    <citation type="submission" date="2022-11" db="EMBL/GenBank/DDBJ databases">
        <title>Draft genome sequence of Saccharopolyspora sp. WRP15-2 isolated from rhizosphere soils of wild rice in Thailand.</title>
        <authorList>
            <person name="Duangmal K."/>
            <person name="Kammanee S."/>
            <person name="Muangham S."/>
        </authorList>
    </citation>
    <scope>NUCLEOTIDE SEQUENCE [LARGE SCALE GENOMIC DNA]</scope>
    <source>
        <strain evidence="1 2">WRP15-2</strain>
    </source>
</reference>
<accession>A0ABT4UZ04</accession>
<name>A0ABT4UZ04_9PSEU</name>
<dbReference type="EMBL" id="JAQGLA010000021">
    <property type="protein sequence ID" value="MDA3626946.1"/>
    <property type="molecule type" value="Genomic_DNA"/>
</dbReference>
<organism evidence="1 2">
    <name type="scientific">Saccharopolyspora oryzae</name>
    <dbReference type="NCBI Taxonomy" id="2997343"/>
    <lineage>
        <taxon>Bacteria</taxon>
        <taxon>Bacillati</taxon>
        <taxon>Actinomycetota</taxon>
        <taxon>Actinomycetes</taxon>
        <taxon>Pseudonocardiales</taxon>
        <taxon>Pseudonocardiaceae</taxon>
        <taxon>Saccharopolyspora</taxon>
    </lineage>
</organism>
<gene>
    <name evidence="1" type="ORF">OU415_15990</name>
</gene>
<dbReference type="RefSeq" id="WP_270949565.1">
    <property type="nucleotide sequence ID" value="NZ_JAQGLA010000021.1"/>
</dbReference>
<proteinExistence type="predicted"/>
<sequence>MGLFKNSAAELAEMAVEAHTGGRTRFVVRLIALSSGKDEAIDPWAERIEAIEAAGWAVEHFSVTANGRGGVEAYVLFARI</sequence>
<keyword evidence="2" id="KW-1185">Reference proteome</keyword>
<evidence type="ECO:0000313" key="2">
    <source>
        <dbReference type="Proteomes" id="UP001210380"/>
    </source>
</evidence>
<protein>
    <submittedName>
        <fullName evidence="1">Uncharacterized protein</fullName>
    </submittedName>
</protein>
<comment type="caution">
    <text evidence="1">The sequence shown here is derived from an EMBL/GenBank/DDBJ whole genome shotgun (WGS) entry which is preliminary data.</text>
</comment>
<dbReference type="Proteomes" id="UP001210380">
    <property type="component" value="Unassembled WGS sequence"/>
</dbReference>